<sequence length="706" mass="77838">MAPRLASLLGLFSVLAASSSVSAQGGGQTCNLTQHCGSDSPCCSEYGFCGDATFCLGGCNPLYSDSLTSCAPEPVCENEVHTFNNLDRILMNATYYDGNATEYDFILDKGNLIPSNSSGGGVSLMLTESNGGTRISSTRYVHYGTVSARLKTGRWGGVVTAFITMSDIKDEIDWEFPGNDTTEGQTNYFWQGVITNPTHGGVSGNLTDTYINYHDYAVNWQPDQLEWLIDGNVVRTLYRNDTIDDTGVARYPSTPSRIQLSIWPAGINGTAPGTVEWAGGMINWDDPDYKAAGGFYMVVEQINITCADPTPATSDVTSYVYGQNSSSMTPSVSFSNATTINGALGALSGVTGPWGVWTITCAVLFSLVGATLAQKSALFTCYALRCVLALYLGVCRNRKYMSFEIKHVQTILSFLPSWPTQPFEAHSPFMARILSFTQYLVETVIRNRIYEASYWKEHCFALTDKAIELKAIGGVYGNNKPTEFICLLLKLLQIQPEKEILLEYLQADEFKYLRALAVMYIRMTFRAAEVYEILEPMLKDYRKLRLRNMGGYSLTYMDEFVDSLLHEERVCDIILPRITKRDVLEDNGEIGPRKSRLLDAMEGKSEKSERSRSSSRSSSRSGSAKSPSRSPSRSRSPARSKAGSRTPSDAGSRYVSRSPSRSRSRSGSKYRSRSRSISPDRINGNASAKSGSRSPPPDRMETAEEH</sequence>
<evidence type="ECO:0000313" key="1">
    <source>
        <dbReference type="EMBL" id="KAJ3556563.1"/>
    </source>
</evidence>
<reference evidence="1" key="1">
    <citation type="submission" date="2022-07" db="EMBL/GenBank/DDBJ databases">
        <title>Genome Sequence of Phlebia brevispora.</title>
        <authorList>
            <person name="Buettner E."/>
        </authorList>
    </citation>
    <scope>NUCLEOTIDE SEQUENCE</scope>
    <source>
        <strain evidence="1">MPL23</strain>
    </source>
</reference>
<dbReference type="Proteomes" id="UP001148662">
    <property type="component" value="Unassembled WGS sequence"/>
</dbReference>
<dbReference type="EMBL" id="JANHOG010000230">
    <property type="protein sequence ID" value="KAJ3556563.1"/>
    <property type="molecule type" value="Genomic_DNA"/>
</dbReference>
<keyword evidence="2" id="KW-1185">Reference proteome</keyword>
<gene>
    <name evidence="1" type="ORF">NM688_g1960</name>
</gene>
<evidence type="ECO:0000313" key="2">
    <source>
        <dbReference type="Proteomes" id="UP001148662"/>
    </source>
</evidence>
<name>A0ACC1TA16_9APHY</name>
<protein>
    <submittedName>
        <fullName evidence="1">Uncharacterized protein</fullName>
    </submittedName>
</protein>
<comment type="caution">
    <text evidence="1">The sequence shown here is derived from an EMBL/GenBank/DDBJ whole genome shotgun (WGS) entry which is preliminary data.</text>
</comment>
<accession>A0ACC1TA16</accession>
<organism evidence="1 2">
    <name type="scientific">Phlebia brevispora</name>
    <dbReference type="NCBI Taxonomy" id="194682"/>
    <lineage>
        <taxon>Eukaryota</taxon>
        <taxon>Fungi</taxon>
        <taxon>Dikarya</taxon>
        <taxon>Basidiomycota</taxon>
        <taxon>Agaricomycotina</taxon>
        <taxon>Agaricomycetes</taxon>
        <taxon>Polyporales</taxon>
        <taxon>Meruliaceae</taxon>
        <taxon>Phlebia</taxon>
    </lineage>
</organism>
<proteinExistence type="predicted"/>